<proteinExistence type="predicted"/>
<reference evidence="1" key="1">
    <citation type="submission" date="2021-01" db="EMBL/GenBank/DDBJ databases">
        <authorList>
            <person name="Corre E."/>
            <person name="Pelletier E."/>
            <person name="Niang G."/>
            <person name="Scheremetjew M."/>
            <person name="Finn R."/>
            <person name="Kale V."/>
            <person name="Holt S."/>
            <person name="Cochrane G."/>
            <person name="Meng A."/>
            <person name="Brown T."/>
            <person name="Cohen L."/>
        </authorList>
    </citation>
    <scope>NUCLEOTIDE SEQUENCE</scope>
    <source>
        <strain evidence="1">CCMP622</strain>
    </source>
</reference>
<dbReference type="AlphaFoldDB" id="A0A7S2TGN7"/>
<protein>
    <submittedName>
        <fullName evidence="1">Uncharacterized protein</fullName>
    </submittedName>
</protein>
<organism evidence="1">
    <name type="scientific">Lotharella oceanica</name>
    <dbReference type="NCBI Taxonomy" id="641309"/>
    <lineage>
        <taxon>Eukaryota</taxon>
        <taxon>Sar</taxon>
        <taxon>Rhizaria</taxon>
        <taxon>Cercozoa</taxon>
        <taxon>Chlorarachniophyceae</taxon>
        <taxon>Lotharella</taxon>
    </lineage>
</organism>
<gene>
    <name evidence="1" type="ORF">LSP00402_LOCUS2005</name>
</gene>
<evidence type="ECO:0000313" key="1">
    <source>
        <dbReference type="EMBL" id="CAD9747899.1"/>
    </source>
</evidence>
<accession>A0A7S2TGN7</accession>
<dbReference type="EMBL" id="HBHP01003196">
    <property type="protein sequence ID" value="CAD9747899.1"/>
    <property type="molecule type" value="Transcribed_RNA"/>
</dbReference>
<sequence length="383" mass="44625">MRVTTRIGTAGVVFLFGLGFVISTEYGRSVMTVVGIQDLMEEDKNQLPPENNTKTVDDHTIKPIPQHDKEEFVPSVEDTISYYSDPKYTQREAERIGKRWRESTVQERTLDPFVAVCMVGAARTLYEPHVYKSIRHNLLETLSKNSIVFAQIKLWDAKMKIQPIYGMFRPINVTTLNISRALRYIRPTMLKIETEKKDVTNHRCNISEEYAKSHRKDKLFTGDNSDRLVGIMEAMANCYHTVERFEKQANMSFDAVARARPDVVWFYPAPKAQELLQRGNRVSFLWDLFIFVARRYGYAFTTWYDQYMKCTGVWEGDYTPETAYYSSFKAAGMMSHVVDTMMPIAIRRVNIGEPSAKFQCHKQRRISEPDCWKLMYDAEYNDY</sequence>
<name>A0A7S2TGN7_9EUKA</name>